<dbReference type="AlphaFoldDB" id="A0A7Y3S419"/>
<dbReference type="RefSeq" id="WP_168311157.1">
    <property type="nucleotide sequence ID" value="NZ_JABFCN010000011.1"/>
</dbReference>
<proteinExistence type="predicted"/>
<gene>
    <name evidence="1" type="ORF">G9X64_06900</name>
</gene>
<sequence>MAAIKVEGSGRQTWQIREPDSVASFADQPRAIRQNHAPIDILILNVRAWHENGSSAGRNGRSRSYSGRQAKPELCRFKSLSDVVDDTRWPLQLSSRHAMFVGPWSGKLARMTSRMALPTSPSG</sequence>
<dbReference type="Proteomes" id="UP000519972">
    <property type="component" value="Unassembled WGS sequence"/>
</dbReference>
<accession>A0A7Y3S419</accession>
<comment type="caution">
    <text evidence="1">The sequence shown here is derived from an EMBL/GenBank/DDBJ whole genome shotgun (WGS) entry which is preliminary data.</text>
</comment>
<reference evidence="1 2" key="1">
    <citation type="submission" date="2020-02" db="EMBL/GenBank/DDBJ databases">
        <authorList>
            <person name="Sun Q."/>
        </authorList>
    </citation>
    <scope>NUCLEOTIDE SEQUENCE [LARGE SCALE GENOMIC DNA]</scope>
    <source>
        <strain evidence="1 2">CCBAU 03386</strain>
    </source>
</reference>
<protein>
    <submittedName>
        <fullName evidence="1">Uncharacterized protein</fullName>
    </submittedName>
</protein>
<keyword evidence="2" id="KW-1185">Reference proteome</keyword>
<organism evidence="1 2">
    <name type="scientific">Rhizobium sophorae</name>
    <dbReference type="NCBI Taxonomy" id="1535242"/>
    <lineage>
        <taxon>Bacteria</taxon>
        <taxon>Pseudomonadati</taxon>
        <taxon>Pseudomonadota</taxon>
        <taxon>Alphaproteobacteria</taxon>
        <taxon>Hyphomicrobiales</taxon>
        <taxon>Rhizobiaceae</taxon>
        <taxon>Rhizobium/Agrobacterium group</taxon>
        <taxon>Rhizobium</taxon>
    </lineage>
</organism>
<name>A0A7Y3S419_9HYPH</name>
<evidence type="ECO:0000313" key="2">
    <source>
        <dbReference type="Proteomes" id="UP000519972"/>
    </source>
</evidence>
<evidence type="ECO:0000313" key="1">
    <source>
        <dbReference type="EMBL" id="NNU36215.1"/>
    </source>
</evidence>
<dbReference type="EMBL" id="JABFCN010000011">
    <property type="protein sequence ID" value="NNU36215.1"/>
    <property type="molecule type" value="Genomic_DNA"/>
</dbReference>